<feature type="site" description="Histone H3K4me3 binding" evidence="8">
    <location>
        <position position="277"/>
    </location>
</feature>
<protein>
    <recommendedName>
        <fullName evidence="11">Chromatin modification-related protein</fullName>
    </recommendedName>
</protein>
<dbReference type="GO" id="GO:0000785">
    <property type="term" value="C:chromatin"/>
    <property type="evidence" value="ECO:0007669"/>
    <property type="project" value="UniProtKB-ARBA"/>
</dbReference>
<dbReference type="PROSITE" id="PS50016">
    <property type="entry name" value="ZF_PHD_2"/>
    <property type="match status" value="1"/>
</dbReference>
<dbReference type="AlphaFoldDB" id="A0A5C3MDV5"/>
<dbReference type="InterPro" id="IPR024610">
    <property type="entry name" value="ING_N_histone-binding"/>
</dbReference>
<evidence type="ECO:0000256" key="5">
    <source>
        <dbReference type="ARBA" id="ARBA00022833"/>
    </source>
</evidence>
<feature type="region of interest" description="Disordered" evidence="12">
    <location>
        <begin position="216"/>
        <end position="241"/>
    </location>
</feature>
<name>A0A5C3MDV5_9AGAR</name>
<feature type="binding site" evidence="9">
    <location>
        <position position="276"/>
    </location>
    <ligand>
        <name>Zn(2+)</name>
        <dbReference type="ChEBI" id="CHEBI:29105"/>
        <label>2</label>
    </ligand>
</feature>
<dbReference type="EMBL" id="ML213592">
    <property type="protein sequence ID" value="TFK42825.1"/>
    <property type="molecule type" value="Genomic_DNA"/>
</dbReference>
<dbReference type="SUPFAM" id="SSF57903">
    <property type="entry name" value="FYVE/PHD zinc finger"/>
    <property type="match status" value="1"/>
</dbReference>
<evidence type="ECO:0000256" key="11">
    <source>
        <dbReference type="RuleBase" id="RU361213"/>
    </source>
</evidence>
<evidence type="ECO:0000256" key="4">
    <source>
        <dbReference type="ARBA" id="ARBA00022771"/>
    </source>
</evidence>
<evidence type="ECO:0000256" key="6">
    <source>
        <dbReference type="ARBA" id="ARBA00022853"/>
    </source>
</evidence>
<dbReference type="Gene3D" id="3.30.40.10">
    <property type="entry name" value="Zinc/RING finger domain, C3HC4 (zinc finger)"/>
    <property type="match status" value="1"/>
</dbReference>
<dbReference type="GO" id="GO:0008270">
    <property type="term" value="F:zinc ion binding"/>
    <property type="evidence" value="ECO:0007669"/>
    <property type="project" value="UniProtKB-KW"/>
</dbReference>
<dbReference type="InterPro" id="IPR011011">
    <property type="entry name" value="Znf_FYVE_PHD"/>
</dbReference>
<dbReference type="SMART" id="SM00249">
    <property type="entry name" value="PHD"/>
    <property type="match status" value="1"/>
</dbReference>
<dbReference type="GO" id="GO:0005634">
    <property type="term" value="C:nucleus"/>
    <property type="evidence" value="ECO:0007669"/>
    <property type="project" value="UniProtKB-SubCell"/>
</dbReference>
<comment type="similarity">
    <text evidence="2 11">Belongs to the ING family.</text>
</comment>
<dbReference type="PANTHER" id="PTHR10333:SF42">
    <property type="entry name" value="INHIBITOR OF GROWTH PROTEIN 5"/>
    <property type="match status" value="1"/>
</dbReference>
<feature type="binding site" evidence="9">
    <location>
        <position position="287"/>
    </location>
    <ligand>
        <name>Zn(2+)</name>
        <dbReference type="ChEBI" id="CHEBI:29105"/>
        <label>1</label>
    </ligand>
</feature>
<dbReference type="PROSITE" id="PS01359">
    <property type="entry name" value="ZF_PHD_1"/>
    <property type="match status" value="1"/>
</dbReference>
<evidence type="ECO:0000256" key="1">
    <source>
        <dbReference type="ARBA" id="ARBA00004123"/>
    </source>
</evidence>
<dbReference type="InterPro" id="IPR019787">
    <property type="entry name" value="Znf_PHD-finger"/>
</dbReference>
<proteinExistence type="inferred from homology"/>
<comment type="domain">
    <text evidence="11">The PHD-type zinc finger mediates the binding to H3K4me3.</text>
</comment>
<reference evidence="14 15" key="1">
    <citation type="journal article" date="2019" name="Nat. Ecol. Evol.">
        <title>Megaphylogeny resolves global patterns of mushroom evolution.</title>
        <authorList>
            <person name="Varga T."/>
            <person name="Krizsan K."/>
            <person name="Foldi C."/>
            <person name="Dima B."/>
            <person name="Sanchez-Garcia M."/>
            <person name="Sanchez-Ramirez S."/>
            <person name="Szollosi G.J."/>
            <person name="Szarkandi J.G."/>
            <person name="Papp V."/>
            <person name="Albert L."/>
            <person name="Andreopoulos W."/>
            <person name="Angelini C."/>
            <person name="Antonin V."/>
            <person name="Barry K.W."/>
            <person name="Bougher N.L."/>
            <person name="Buchanan P."/>
            <person name="Buyck B."/>
            <person name="Bense V."/>
            <person name="Catcheside P."/>
            <person name="Chovatia M."/>
            <person name="Cooper J."/>
            <person name="Damon W."/>
            <person name="Desjardin D."/>
            <person name="Finy P."/>
            <person name="Geml J."/>
            <person name="Haridas S."/>
            <person name="Hughes K."/>
            <person name="Justo A."/>
            <person name="Karasinski D."/>
            <person name="Kautmanova I."/>
            <person name="Kiss B."/>
            <person name="Kocsube S."/>
            <person name="Kotiranta H."/>
            <person name="LaButti K.M."/>
            <person name="Lechner B.E."/>
            <person name="Liimatainen K."/>
            <person name="Lipzen A."/>
            <person name="Lukacs Z."/>
            <person name="Mihaltcheva S."/>
            <person name="Morgado L.N."/>
            <person name="Niskanen T."/>
            <person name="Noordeloos M.E."/>
            <person name="Ohm R.A."/>
            <person name="Ortiz-Santana B."/>
            <person name="Ovrebo C."/>
            <person name="Racz N."/>
            <person name="Riley R."/>
            <person name="Savchenko A."/>
            <person name="Shiryaev A."/>
            <person name="Soop K."/>
            <person name="Spirin V."/>
            <person name="Szebenyi C."/>
            <person name="Tomsovsky M."/>
            <person name="Tulloss R.E."/>
            <person name="Uehling J."/>
            <person name="Grigoriev I.V."/>
            <person name="Vagvolgyi C."/>
            <person name="Papp T."/>
            <person name="Martin F.M."/>
            <person name="Miettinen O."/>
            <person name="Hibbett D.S."/>
            <person name="Nagy L.G."/>
        </authorList>
    </citation>
    <scope>NUCLEOTIDE SEQUENCE [LARGE SCALE GENOMIC DNA]</scope>
    <source>
        <strain evidence="14 15">CBS 166.37</strain>
    </source>
</reference>
<dbReference type="InterPro" id="IPR028651">
    <property type="entry name" value="ING_fam"/>
</dbReference>
<dbReference type="GO" id="GO:0006355">
    <property type="term" value="P:regulation of DNA-templated transcription"/>
    <property type="evidence" value="ECO:0007669"/>
    <property type="project" value="TreeGrafter"/>
</dbReference>
<dbReference type="InterPro" id="IPR001965">
    <property type="entry name" value="Znf_PHD"/>
</dbReference>
<evidence type="ECO:0000313" key="15">
    <source>
        <dbReference type="Proteomes" id="UP000308652"/>
    </source>
</evidence>
<evidence type="ECO:0000256" key="12">
    <source>
        <dbReference type="SAM" id="MobiDB-lite"/>
    </source>
</evidence>
<keyword evidence="7 11" id="KW-0539">Nucleus</keyword>
<evidence type="ECO:0000256" key="9">
    <source>
        <dbReference type="PIRSR" id="PIRSR628651-51"/>
    </source>
</evidence>
<keyword evidence="3 9" id="KW-0479">Metal-binding</keyword>
<keyword evidence="5 9" id="KW-0862">Zinc</keyword>
<accession>A0A5C3MDV5</accession>
<feature type="site" description="Histone H3K4me3 binding" evidence="8">
    <location>
        <position position="262"/>
    </location>
</feature>
<comment type="subunit">
    <text evidence="11">Component of an histone acetyltransferase complex. Interacts with H3K4me3 and to a lesser extent with H3K4me2.</text>
</comment>
<evidence type="ECO:0000256" key="8">
    <source>
        <dbReference type="PIRSR" id="PIRSR628651-50"/>
    </source>
</evidence>
<dbReference type="Gene3D" id="6.10.140.1740">
    <property type="match status" value="1"/>
</dbReference>
<feature type="binding site" evidence="9">
    <location>
        <position position="306"/>
    </location>
    <ligand>
        <name>Zn(2+)</name>
        <dbReference type="ChEBI" id="CHEBI:29105"/>
        <label>2</label>
    </ligand>
</feature>
<evidence type="ECO:0000256" key="10">
    <source>
        <dbReference type="PROSITE-ProRule" id="PRU00146"/>
    </source>
</evidence>
<feature type="compositionally biased region" description="Basic residues" evidence="12">
    <location>
        <begin position="227"/>
        <end position="241"/>
    </location>
</feature>
<feature type="domain" description="PHD-type" evidence="13">
    <location>
        <begin position="260"/>
        <end position="309"/>
    </location>
</feature>
<feature type="binding site" evidence="9">
    <location>
        <position position="290"/>
    </location>
    <ligand>
        <name>Zn(2+)</name>
        <dbReference type="ChEBI" id="CHEBI:29105"/>
        <label>1</label>
    </ligand>
</feature>
<feature type="binding site" evidence="9">
    <location>
        <position position="281"/>
    </location>
    <ligand>
        <name>Zn(2+)</name>
        <dbReference type="ChEBI" id="CHEBI:29105"/>
        <label>2</label>
    </ligand>
</feature>
<dbReference type="InterPro" id="IPR013083">
    <property type="entry name" value="Znf_RING/FYVE/PHD"/>
</dbReference>
<dbReference type="STRING" id="68775.A0A5C3MDV5"/>
<organism evidence="14 15">
    <name type="scientific">Crucibulum laeve</name>
    <dbReference type="NCBI Taxonomy" id="68775"/>
    <lineage>
        <taxon>Eukaryota</taxon>
        <taxon>Fungi</taxon>
        <taxon>Dikarya</taxon>
        <taxon>Basidiomycota</taxon>
        <taxon>Agaricomycotina</taxon>
        <taxon>Agaricomycetes</taxon>
        <taxon>Agaricomycetidae</taxon>
        <taxon>Agaricales</taxon>
        <taxon>Agaricineae</taxon>
        <taxon>Nidulariaceae</taxon>
        <taxon>Crucibulum</taxon>
    </lineage>
</organism>
<feature type="site" description="Histone H3K4me3 binding" evidence="8">
    <location>
        <position position="273"/>
    </location>
</feature>
<evidence type="ECO:0000256" key="7">
    <source>
        <dbReference type="ARBA" id="ARBA00023242"/>
    </source>
</evidence>
<dbReference type="CDD" id="cd15505">
    <property type="entry name" value="PHD_ING"/>
    <property type="match status" value="1"/>
</dbReference>
<dbReference type="Pfam" id="PF23011">
    <property type="entry name" value="PHD-1st_NSD"/>
    <property type="match status" value="1"/>
</dbReference>
<keyword evidence="15" id="KW-1185">Reference proteome</keyword>
<dbReference type="Pfam" id="PF12998">
    <property type="entry name" value="ING"/>
    <property type="match status" value="1"/>
</dbReference>
<dbReference type="OrthoDB" id="5411773at2759"/>
<feature type="site" description="Histone H3K4me3 binding" evidence="8">
    <location>
        <position position="285"/>
    </location>
</feature>
<evidence type="ECO:0000256" key="2">
    <source>
        <dbReference type="ARBA" id="ARBA00010210"/>
    </source>
</evidence>
<feature type="compositionally biased region" description="Basic and acidic residues" evidence="12">
    <location>
        <begin position="101"/>
        <end position="110"/>
    </location>
</feature>
<evidence type="ECO:0000313" key="14">
    <source>
        <dbReference type="EMBL" id="TFK42825.1"/>
    </source>
</evidence>
<dbReference type="InterPro" id="IPR019786">
    <property type="entry name" value="Zinc_finger_PHD-type_CS"/>
</dbReference>
<gene>
    <name evidence="14" type="ORF">BDQ12DRAFT_676851</name>
</gene>
<dbReference type="GO" id="GO:0006325">
    <property type="term" value="P:chromatin organization"/>
    <property type="evidence" value="ECO:0007669"/>
    <property type="project" value="UniProtKB-KW"/>
</dbReference>
<dbReference type="PANTHER" id="PTHR10333">
    <property type="entry name" value="INHIBITOR OF GROWTH PROTEIN"/>
    <property type="match status" value="1"/>
</dbReference>
<feature type="binding site" evidence="9">
    <location>
        <position position="263"/>
    </location>
    <ligand>
        <name>Zn(2+)</name>
        <dbReference type="ChEBI" id="CHEBI:29105"/>
        <label>1</label>
    </ligand>
</feature>
<evidence type="ECO:0000259" key="13">
    <source>
        <dbReference type="PROSITE" id="PS50016"/>
    </source>
</evidence>
<dbReference type="InterPro" id="IPR059153">
    <property type="entry name" value="NSD_PHD-1st"/>
</dbReference>
<keyword evidence="6 11" id="KW-0156">Chromatin regulator</keyword>
<sequence length="317" mass="35432">MRQLDEQVHSYTTDLLPIMQKYMVKRKKLAASIHGSTSGQNSQMNGIAHETESQTSHTNGKHAQETKIDLSSAVPIPVTPFRRLQMESRASPRTPTPMDIPPERTKTPETSREMLSHIAWLSEELLRASQEKVNLAQTAHDSVDRHVRLLDLAIKEQELALSLESSGNSIALMLPDLSNPPRRSIGTVLSSVEDEEGDNKVVVEDEAYTPMFTADHAPTEESEELQRRKKGRKRQPAGRKSLKLILPASGTDGGIDPNEERYCVCNSVSFGEMIACDDANCAREWFHLGCVGLTKIPEGKWFCDECKATRKRRSSRV</sequence>
<feature type="region of interest" description="Disordered" evidence="12">
    <location>
        <begin position="86"/>
        <end position="110"/>
    </location>
</feature>
<feature type="binding site" evidence="9">
    <location>
        <position position="303"/>
    </location>
    <ligand>
        <name>Zn(2+)</name>
        <dbReference type="ChEBI" id="CHEBI:29105"/>
        <label>2</label>
    </ligand>
</feature>
<dbReference type="Proteomes" id="UP000308652">
    <property type="component" value="Unassembled WGS sequence"/>
</dbReference>
<evidence type="ECO:0000256" key="3">
    <source>
        <dbReference type="ARBA" id="ARBA00022723"/>
    </source>
</evidence>
<keyword evidence="4 10" id="KW-0863">Zinc-finger</keyword>
<comment type="subcellular location">
    <subcellularLocation>
        <location evidence="1 11">Nucleus</location>
    </subcellularLocation>
</comment>
<dbReference type="SMART" id="SM01408">
    <property type="entry name" value="ING"/>
    <property type="match status" value="1"/>
</dbReference>
<comment type="function">
    <text evidence="11">Component of an histone acetyltransferase complex.</text>
</comment>
<feature type="binding site" evidence="9">
    <location>
        <position position="265"/>
    </location>
    <ligand>
        <name>Zn(2+)</name>
        <dbReference type="ChEBI" id="CHEBI:29105"/>
        <label>1</label>
    </ligand>
</feature>